<feature type="domain" description="PKD/Chitinase" evidence="13">
    <location>
        <begin position="809"/>
        <end position="898"/>
    </location>
</feature>
<dbReference type="SUPFAM" id="SSF52025">
    <property type="entry name" value="PA domain"/>
    <property type="match status" value="1"/>
</dbReference>
<dbReference type="InterPro" id="IPR050371">
    <property type="entry name" value="Fungal_virulence_M36"/>
</dbReference>
<keyword evidence="8" id="KW-0862">Zinc</keyword>
<dbReference type="InterPro" id="IPR013783">
    <property type="entry name" value="Ig-like_fold"/>
</dbReference>
<sequence>MQLKQNNKTLIATLFTSSLLSLNAIAASVAGIDAERVEWHSNGEIPTFVTAPNLQLPGLYVSKSGQQWQQAADNLLPMIAPIYKLGVQAQQAAILEKADVSKTLSILTWRQHYDGVPIDNVALKVIADRNGKVTALSGYLSQQTPASTHSKSRSLAKTSISLAEQHLDLNVVDWQFSEQDEAGAYLFKSVNTKQLPTRAFPVYQLHHDQLLPAWKLEYWQPGRRNQLWAIIVSEQGEVLSKHSLTKDVAFNYRVYADSNGEFRPFDSPFGTAHSPHPTGTPDNTLPSSVPANLVQIEHAGIFTGDPWLPDTATTLTGNNADVYLDLVEPNGFNGGSDRRVSSSATRTFDYSLNSSQAPTATNNQNAAMVNAFFVVNWLHDMFYNAGFRENDENAQQDNYGRGGVGGDPILIEVQDYDGRNNANMSAGFEGTSPRMQIFLWDGPSTHSVQVGNTSYVTGRADFGPVNFNTTGQLVLMRDNAGTSLTDGCEDLTNAAELTGKIALVDRGNCNFIDKVARAESAGAIAVLVANHSPGVLTMGRPDGVTINPTIGSLIVSKADGDAIKTAMTSATVNATLSRITGGDVDGSFDLALVAHEWGHYLNNRLISIGNAQQSNGMDEGWSDFIALLMTVRPEDALSNYNGVYGFSSYSGSNTYYGIRRLPYSTDFNKNALTFRHISNGQLLPLENNPRFGAGGTDNAQVHATGEVWCSMLWEGYADLLRTRGFAEGHTRMKTYLVAGMKAIGVNSPTFTQARDALLAAIPDTDDRTLFRNAFARRGLGINAISPDIASDQNPNAQESYTWTPTNKPNVTVSGNQSVTEGATVSVSSTAADSDGTIASTEWKQVGGQPVTLTSTSGLTSGFTAPAVTTTDTIVLRFTATDNVGEKSDADVSITINGNNQLPTANAGTDQVVNEGATVQLRGTGTDADGTIVSYTWANNFSGTITLSPSAGPNVSFTAPTVNSSGTVITFTLTVVDNDGLSATDTVNVTVNKASVSPPPSSGGGGGGGSWSAVASMLLLLTLMTRRKKRS</sequence>
<feature type="chain" id="PRO_5020366192" evidence="12">
    <location>
        <begin position="27"/>
        <end position="1030"/>
    </location>
</feature>
<dbReference type="InterPro" id="IPR046450">
    <property type="entry name" value="PA_dom_sf"/>
</dbReference>
<keyword evidence="12" id="KW-0732">Signal</keyword>
<evidence type="ECO:0000256" key="10">
    <source>
        <dbReference type="ARBA" id="ARBA00023145"/>
    </source>
</evidence>
<evidence type="ECO:0000256" key="12">
    <source>
        <dbReference type="SAM" id="SignalP"/>
    </source>
</evidence>
<dbReference type="Gene3D" id="3.10.170.10">
    <property type="match status" value="1"/>
</dbReference>
<dbReference type="InterPro" id="IPR035986">
    <property type="entry name" value="PKD_dom_sf"/>
</dbReference>
<dbReference type="InterPro" id="IPR027268">
    <property type="entry name" value="Peptidase_M4/M1_CTD_sf"/>
</dbReference>
<feature type="domain" description="PKD/Chitinase" evidence="13">
    <location>
        <begin position="903"/>
        <end position="993"/>
    </location>
</feature>
<keyword evidence="10" id="KW-0865">Zymogen</keyword>
<keyword evidence="9" id="KW-0482">Metalloprotease</keyword>
<dbReference type="Pfam" id="PF02128">
    <property type="entry name" value="Peptidase_M36"/>
    <property type="match status" value="1"/>
</dbReference>
<evidence type="ECO:0000256" key="7">
    <source>
        <dbReference type="ARBA" id="ARBA00022801"/>
    </source>
</evidence>
<dbReference type="Gene3D" id="1.10.390.10">
    <property type="entry name" value="Neutral Protease Domain 2"/>
    <property type="match status" value="1"/>
</dbReference>
<evidence type="ECO:0000256" key="1">
    <source>
        <dbReference type="ARBA" id="ARBA00001947"/>
    </source>
</evidence>
<evidence type="ECO:0000313" key="14">
    <source>
        <dbReference type="EMBL" id="TDQ51069.1"/>
    </source>
</evidence>
<comment type="cofactor">
    <cofactor evidence="1">
        <name>Zn(2+)</name>
        <dbReference type="ChEBI" id="CHEBI:29105"/>
    </cofactor>
</comment>
<evidence type="ECO:0000256" key="3">
    <source>
        <dbReference type="ARBA" id="ARBA00006006"/>
    </source>
</evidence>
<dbReference type="Gene3D" id="2.60.40.3010">
    <property type="match status" value="1"/>
</dbReference>
<dbReference type="PANTHER" id="PTHR33478">
    <property type="entry name" value="EXTRACELLULAR METALLOPROTEINASE MEP"/>
    <property type="match status" value="1"/>
</dbReference>
<comment type="caution">
    <text evidence="14">The sequence shown here is derived from an EMBL/GenBank/DDBJ whole genome shotgun (WGS) entry which is preliminary data.</text>
</comment>
<evidence type="ECO:0000256" key="11">
    <source>
        <dbReference type="SAM" id="MobiDB-lite"/>
    </source>
</evidence>
<dbReference type="RefSeq" id="WP_133586927.1">
    <property type="nucleotide sequence ID" value="NZ_CP037953.1"/>
</dbReference>
<dbReference type="GO" id="GO:0004222">
    <property type="term" value="F:metalloendopeptidase activity"/>
    <property type="evidence" value="ECO:0007669"/>
    <property type="project" value="InterPro"/>
</dbReference>
<dbReference type="Gene3D" id="2.60.40.10">
    <property type="entry name" value="Immunoglobulins"/>
    <property type="match status" value="1"/>
</dbReference>
<keyword evidence="6" id="KW-0479">Metal-binding</keyword>
<evidence type="ECO:0000256" key="4">
    <source>
        <dbReference type="ARBA" id="ARBA00022525"/>
    </source>
</evidence>
<dbReference type="GO" id="GO:0005615">
    <property type="term" value="C:extracellular space"/>
    <property type="evidence" value="ECO:0007669"/>
    <property type="project" value="InterPro"/>
</dbReference>
<evidence type="ECO:0000256" key="8">
    <source>
        <dbReference type="ARBA" id="ARBA00022833"/>
    </source>
</evidence>
<evidence type="ECO:0000256" key="6">
    <source>
        <dbReference type="ARBA" id="ARBA00022723"/>
    </source>
</evidence>
<proteinExistence type="inferred from homology"/>
<dbReference type="Proteomes" id="UP000295375">
    <property type="component" value="Unassembled WGS sequence"/>
</dbReference>
<evidence type="ECO:0000256" key="2">
    <source>
        <dbReference type="ARBA" id="ARBA00004613"/>
    </source>
</evidence>
<dbReference type="GO" id="GO:0006508">
    <property type="term" value="P:proteolysis"/>
    <property type="evidence" value="ECO:0007669"/>
    <property type="project" value="UniProtKB-KW"/>
</dbReference>
<dbReference type="SUPFAM" id="SSF49299">
    <property type="entry name" value="PKD domain"/>
    <property type="match status" value="1"/>
</dbReference>
<feature type="region of interest" description="Disordered" evidence="11">
    <location>
        <begin position="266"/>
        <end position="287"/>
    </location>
</feature>
<gene>
    <name evidence="14" type="ORF">EV696_10138</name>
</gene>
<name>A0A4R6UYD0_9GAMM</name>
<accession>A0A4R6UYD0</accession>
<keyword evidence="4" id="KW-0964">Secreted</keyword>
<dbReference type="SUPFAM" id="SSF55486">
    <property type="entry name" value="Metalloproteases ('zincins'), catalytic domain"/>
    <property type="match status" value="1"/>
</dbReference>
<dbReference type="InterPro" id="IPR022409">
    <property type="entry name" value="PKD/Chitinase_dom"/>
</dbReference>
<keyword evidence="7" id="KW-0378">Hydrolase</keyword>
<dbReference type="OrthoDB" id="9778250at2"/>
<dbReference type="CDD" id="cd00146">
    <property type="entry name" value="PKD"/>
    <property type="match status" value="1"/>
</dbReference>
<dbReference type="Gene3D" id="3.50.30.30">
    <property type="match status" value="1"/>
</dbReference>
<dbReference type="InterPro" id="IPR001842">
    <property type="entry name" value="Peptidase_M36"/>
</dbReference>
<dbReference type="InterPro" id="IPR003137">
    <property type="entry name" value="PA_domain"/>
</dbReference>
<organism evidence="14 15">
    <name type="scientific">Permianibacter aggregans</name>
    <dbReference type="NCBI Taxonomy" id="1510150"/>
    <lineage>
        <taxon>Bacteria</taxon>
        <taxon>Pseudomonadati</taxon>
        <taxon>Pseudomonadota</taxon>
        <taxon>Gammaproteobacteria</taxon>
        <taxon>Pseudomonadales</taxon>
        <taxon>Pseudomonadaceae</taxon>
        <taxon>Permianibacter</taxon>
    </lineage>
</organism>
<dbReference type="AlphaFoldDB" id="A0A4R6UYD0"/>
<keyword evidence="5" id="KW-0645">Protease</keyword>
<dbReference type="Pfam" id="PF02225">
    <property type="entry name" value="PA"/>
    <property type="match status" value="1"/>
</dbReference>
<evidence type="ECO:0000256" key="9">
    <source>
        <dbReference type="ARBA" id="ARBA00023049"/>
    </source>
</evidence>
<feature type="signal peptide" evidence="12">
    <location>
        <begin position="1"/>
        <end position="26"/>
    </location>
</feature>
<comment type="similarity">
    <text evidence="3">Belongs to the peptidase M36 family.</text>
</comment>
<dbReference type="EMBL" id="SNYM01000001">
    <property type="protein sequence ID" value="TDQ51069.1"/>
    <property type="molecule type" value="Genomic_DNA"/>
</dbReference>
<protein>
    <submittedName>
        <fullName evidence="14">PA domain-containing protein</fullName>
    </submittedName>
</protein>
<dbReference type="PANTHER" id="PTHR33478:SF1">
    <property type="entry name" value="EXTRACELLULAR METALLOPROTEINASE MEP"/>
    <property type="match status" value="1"/>
</dbReference>
<dbReference type="CDD" id="cd04818">
    <property type="entry name" value="PA_subtilisin_1"/>
    <property type="match status" value="1"/>
</dbReference>
<dbReference type="Pfam" id="PF22352">
    <property type="entry name" value="K319L-like_PKD"/>
    <property type="match status" value="2"/>
</dbReference>
<evidence type="ECO:0000259" key="13">
    <source>
        <dbReference type="SMART" id="SM00089"/>
    </source>
</evidence>
<dbReference type="GO" id="GO:0008270">
    <property type="term" value="F:zinc ion binding"/>
    <property type="evidence" value="ECO:0007669"/>
    <property type="project" value="InterPro"/>
</dbReference>
<evidence type="ECO:0000313" key="15">
    <source>
        <dbReference type="Proteomes" id="UP000295375"/>
    </source>
</evidence>
<reference evidence="14 15" key="1">
    <citation type="submission" date="2019-03" db="EMBL/GenBank/DDBJ databases">
        <title>Genomic Encyclopedia of Type Strains, Phase IV (KMG-IV): sequencing the most valuable type-strain genomes for metagenomic binning, comparative biology and taxonomic classification.</title>
        <authorList>
            <person name="Goeker M."/>
        </authorList>
    </citation>
    <scope>NUCLEOTIDE SEQUENCE [LARGE SCALE GENOMIC DNA]</scope>
    <source>
        <strain evidence="14 15">DSM 103792</strain>
    </source>
</reference>
<evidence type="ECO:0000256" key="5">
    <source>
        <dbReference type="ARBA" id="ARBA00022670"/>
    </source>
</evidence>
<comment type="subcellular location">
    <subcellularLocation>
        <location evidence="2">Secreted</location>
    </subcellularLocation>
</comment>
<keyword evidence="15" id="KW-1185">Reference proteome</keyword>
<dbReference type="SMART" id="SM00089">
    <property type="entry name" value="PKD"/>
    <property type="match status" value="2"/>
</dbReference>